<reference evidence="1 2" key="1">
    <citation type="journal article" date="2021" name="Int. J. Syst. Evol. Microbiol.">
        <title>Lentilactobacillus fungorum sp. nov., isolated from spent mushroom substrates.</title>
        <authorList>
            <person name="Tohno M."/>
            <person name="Tanizawa Y."/>
            <person name="Kojima Y."/>
            <person name="Sakamoto M."/>
            <person name="Ohkuma M."/>
            <person name="Kobayashi H."/>
        </authorList>
    </citation>
    <scope>NUCLEOTIDE SEQUENCE [LARGE SCALE GENOMIC DNA]</scope>
    <source>
        <strain evidence="1 2">YK48G</strain>
    </source>
</reference>
<organism evidence="1 2">
    <name type="scientific">Lentilactobacillus fungorum</name>
    <dbReference type="NCBI Taxonomy" id="2201250"/>
    <lineage>
        <taxon>Bacteria</taxon>
        <taxon>Bacillati</taxon>
        <taxon>Bacillota</taxon>
        <taxon>Bacilli</taxon>
        <taxon>Lactobacillales</taxon>
        <taxon>Lactobacillaceae</taxon>
        <taxon>Lentilactobacillus</taxon>
    </lineage>
</organism>
<protein>
    <submittedName>
        <fullName evidence="1">Uncharacterized protein</fullName>
    </submittedName>
</protein>
<comment type="caution">
    <text evidence="1">The sequence shown here is derived from an EMBL/GenBank/DDBJ whole genome shotgun (WGS) entry which is preliminary data.</text>
</comment>
<dbReference type="Proteomes" id="UP000604765">
    <property type="component" value="Unassembled WGS sequence"/>
</dbReference>
<gene>
    <name evidence="1" type="ORF">YK48G_04020</name>
</gene>
<dbReference type="EMBL" id="BNJR01000004">
    <property type="protein sequence ID" value="GHP12977.1"/>
    <property type="molecule type" value="Genomic_DNA"/>
</dbReference>
<keyword evidence="2" id="KW-1185">Reference proteome</keyword>
<dbReference type="RefSeq" id="WP_203629026.1">
    <property type="nucleotide sequence ID" value="NZ_BNJR01000004.1"/>
</dbReference>
<sequence>MDTPTVADVKSDIKIFQNFSDDHITERIDDAVSQVNHDQLPDDQQARAIRAFARHLLYSDFVMNYGGVQSAGTFGNTQTMINYNGVDLDLLEYNQIVEEHGVSDDMGAVWTE</sequence>
<name>A0ABQ3VXN8_9LACO</name>
<proteinExistence type="predicted"/>
<evidence type="ECO:0000313" key="1">
    <source>
        <dbReference type="EMBL" id="GHP12977.1"/>
    </source>
</evidence>
<accession>A0ABQ3VXN8</accession>
<evidence type="ECO:0000313" key="2">
    <source>
        <dbReference type="Proteomes" id="UP000604765"/>
    </source>
</evidence>